<dbReference type="SUPFAM" id="SSF52540">
    <property type="entry name" value="P-loop containing nucleoside triphosphate hydrolases"/>
    <property type="match status" value="1"/>
</dbReference>
<dbReference type="Proteomes" id="UP000216682">
    <property type="component" value="Unassembled WGS sequence"/>
</dbReference>
<accession>A0A265E3M9</accession>
<name>A0A265E3M9_9STAP</name>
<dbReference type="InterPro" id="IPR027417">
    <property type="entry name" value="P-loop_NTPase"/>
</dbReference>
<evidence type="ECO:0000313" key="2">
    <source>
        <dbReference type="Proteomes" id="UP000216682"/>
    </source>
</evidence>
<protein>
    <submittedName>
        <fullName evidence="1">Uncharacterized protein</fullName>
    </submittedName>
</protein>
<comment type="caution">
    <text evidence="1">The sequence shown here is derived from an EMBL/GenBank/DDBJ whole genome shotgun (WGS) entry which is preliminary data.</text>
</comment>
<organism evidence="1 2">
    <name type="scientific">Salinicoccus roseus</name>
    <dbReference type="NCBI Taxonomy" id="45670"/>
    <lineage>
        <taxon>Bacteria</taxon>
        <taxon>Bacillati</taxon>
        <taxon>Bacillota</taxon>
        <taxon>Bacilli</taxon>
        <taxon>Bacillales</taxon>
        <taxon>Staphylococcaceae</taxon>
        <taxon>Salinicoccus</taxon>
    </lineage>
</organism>
<reference evidence="1 2" key="1">
    <citation type="submission" date="2017-07" db="EMBL/GenBank/DDBJ databases">
        <title>Shotgun whole genome sequences of three halophilic bacterial isolates.</title>
        <authorList>
            <person name="Pozzo T."/>
            <person name="Higdon S.M."/>
            <person name="Quillaguaman J."/>
        </authorList>
    </citation>
    <scope>NUCLEOTIDE SEQUENCE [LARGE SCALE GENOMIC DNA]</scope>
    <source>
        <strain evidence="1 2">BU-1</strain>
    </source>
</reference>
<gene>
    <name evidence="1" type="ORF">CFN03_12895</name>
</gene>
<dbReference type="AlphaFoldDB" id="A0A265E3M9"/>
<evidence type="ECO:0000313" key="1">
    <source>
        <dbReference type="EMBL" id="OZT76202.1"/>
    </source>
</evidence>
<feature type="non-terminal residue" evidence="1">
    <location>
        <position position="126"/>
    </location>
</feature>
<proteinExistence type="predicted"/>
<sequence length="126" mass="14644">MYIFSSKIRDADETVIRYLAKKGVHITFVYNKTDTLVDVSGERAQKTLMNDKDTELHVTFKKQLDQPLYYHFASVKDDAGIDELRGKLDDIFEEKDALFAKRVRSAQYLEKFLTRKMNSLATKLLS</sequence>
<dbReference type="EMBL" id="NPEZ01000011">
    <property type="protein sequence ID" value="OZT76202.1"/>
    <property type="molecule type" value="Genomic_DNA"/>
</dbReference>
<dbReference type="Gene3D" id="3.40.50.300">
    <property type="entry name" value="P-loop containing nucleotide triphosphate hydrolases"/>
    <property type="match status" value="1"/>
</dbReference>